<comment type="caution">
    <text evidence="2">The sequence shown here is derived from an EMBL/GenBank/DDBJ whole genome shotgun (WGS) entry which is preliminary data.</text>
</comment>
<evidence type="ECO:0000259" key="1">
    <source>
        <dbReference type="Pfam" id="PF04961"/>
    </source>
</evidence>
<organism evidence="2 3">
    <name type="scientific">Halococcus salifodinae DSM 8989</name>
    <dbReference type="NCBI Taxonomy" id="1227456"/>
    <lineage>
        <taxon>Archaea</taxon>
        <taxon>Methanobacteriati</taxon>
        <taxon>Methanobacteriota</taxon>
        <taxon>Stenosarchaea group</taxon>
        <taxon>Halobacteria</taxon>
        <taxon>Halobacteriales</taxon>
        <taxon>Halococcaceae</taxon>
        <taxon>Halococcus</taxon>
    </lineage>
</organism>
<sequence>MTSKGNRNALADAGTGVFLAHSALKASVYTAESNLELIEDPSAVTEAEERGAKIERRADEVLKQVKANVEETV</sequence>
<dbReference type="STRING" id="1227456.C450_20266"/>
<accession>M0MRV7</accession>
<evidence type="ECO:0000313" key="3">
    <source>
        <dbReference type="Proteomes" id="UP000011625"/>
    </source>
</evidence>
<dbReference type="Pfam" id="PF04961">
    <property type="entry name" value="FTCD_C"/>
    <property type="match status" value="1"/>
</dbReference>
<proteinExistence type="predicted"/>
<dbReference type="EMBL" id="AOME01000104">
    <property type="protein sequence ID" value="EMA48083.1"/>
    <property type="molecule type" value="Genomic_DNA"/>
</dbReference>
<name>M0MRV7_9EURY</name>
<gene>
    <name evidence="2" type="ORF">C450_20266</name>
</gene>
<dbReference type="SUPFAM" id="SSF101262">
    <property type="entry name" value="Methenyltetrahydrofolate cyclohydrolase-like"/>
    <property type="match status" value="1"/>
</dbReference>
<feature type="domain" description="Cyclodeaminase/cyclohydrolase" evidence="1">
    <location>
        <begin position="1"/>
        <end position="50"/>
    </location>
</feature>
<dbReference type="AlphaFoldDB" id="M0MRV7"/>
<evidence type="ECO:0000313" key="2">
    <source>
        <dbReference type="EMBL" id="EMA48083.1"/>
    </source>
</evidence>
<dbReference type="GO" id="GO:0003824">
    <property type="term" value="F:catalytic activity"/>
    <property type="evidence" value="ECO:0007669"/>
    <property type="project" value="InterPro"/>
</dbReference>
<protein>
    <recommendedName>
        <fullName evidence="1">Cyclodeaminase/cyclohydrolase domain-containing protein</fullName>
    </recommendedName>
</protein>
<reference evidence="2 3" key="1">
    <citation type="journal article" date="2014" name="PLoS Genet.">
        <title>Phylogenetically driven sequencing of extremely halophilic archaea reveals strategies for static and dynamic osmo-response.</title>
        <authorList>
            <person name="Becker E.A."/>
            <person name="Seitzer P.M."/>
            <person name="Tritt A."/>
            <person name="Larsen D."/>
            <person name="Krusor M."/>
            <person name="Yao A.I."/>
            <person name="Wu D."/>
            <person name="Madern D."/>
            <person name="Eisen J.A."/>
            <person name="Darling A.E."/>
            <person name="Facciotti M.T."/>
        </authorList>
    </citation>
    <scope>NUCLEOTIDE SEQUENCE [LARGE SCALE GENOMIC DNA]</scope>
    <source>
        <strain evidence="2 3">DSM 8989</strain>
    </source>
</reference>
<keyword evidence="3" id="KW-1185">Reference proteome</keyword>
<dbReference type="InterPro" id="IPR036178">
    <property type="entry name" value="Formintransfe-cycloase-like_sf"/>
</dbReference>
<dbReference type="Gene3D" id="1.20.120.680">
    <property type="entry name" value="Formiminotetrahydrofolate cyclodeaminase monomer, up-and-down helical bundle"/>
    <property type="match status" value="1"/>
</dbReference>
<dbReference type="Proteomes" id="UP000011625">
    <property type="component" value="Unassembled WGS sequence"/>
</dbReference>
<dbReference type="InterPro" id="IPR007044">
    <property type="entry name" value="Cyclodeamin/CycHdrlase"/>
</dbReference>